<feature type="transmembrane region" description="Helical" evidence="1">
    <location>
        <begin position="143"/>
        <end position="162"/>
    </location>
</feature>
<keyword evidence="1" id="KW-1133">Transmembrane helix</keyword>
<keyword evidence="1" id="KW-0812">Transmembrane</keyword>
<keyword evidence="3" id="KW-1185">Reference proteome</keyword>
<name>A0ABX1S4I5_9FLAO</name>
<dbReference type="InterPro" id="IPR025495">
    <property type="entry name" value="DUF4386"/>
</dbReference>
<dbReference type="RefSeq" id="WP_169676870.1">
    <property type="nucleotide sequence ID" value="NZ_JABBHF010000014.1"/>
</dbReference>
<accession>A0ABX1S4I5</accession>
<dbReference type="EMBL" id="JABBHF010000014">
    <property type="protein sequence ID" value="NMH89679.1"/>
    <property type="molecule type" value="Genomic_DNA"/>
</dbReference>
<evidence type="ECO:0000313" key="3">
    <source>
        <dbReference type="Proteomes" id="UP000746690"/>
    </source>
</evidence>
<dbReference type="Pfam" id="PF14329">
    <property type="entry name" value="DUF4386"/>
    <property type="match status" value="1"/>
</dbReference>
<reference evidence="2 3" key="1">
    <citation type="submission" date="2020-04" db="EMBL/GenBank/DDBJ databases">
        <title>A Flavivirga sp. nov.</title>
        <authorList>
            <person name="Sun X."/>
        </authorList>
    </citation>
    <scope>NUCLEOTIDE SEQUENCE [LARGE SCALE GENOMIC DNA]</scope>
    <source>
        <strain evidence="2 3">Y03</strain>
    </source>
</reference>
<feature type="transmembrane region" description="Helical" evidence="1">
    <location>
        <begin position="85"/>
        <end position="105"/>
    </location>
</feature>
<feature type="transmembrane region" description="Helical" evidence="1">
    <location>
        <begin position="203"/>
        <end position="223"/>
    </location>
</feature>
<comment type="caution">
    <text evidence="2">The sequence shown here is derived from an EMBL/GenBank/DDBJ whole genome shotgun (WGS) entry which is preliminary data.</text>
</comment>
<evidence type="ECO:0000256" key="1">
    <source>
        <dbReference type="SAM" id="Phobius"/>
    </source>
</evidence>
<proteinExistence type="predicted"/>
<protein>
    <submittedName>
        <fullName evidence="2">DUF4386 domain-containing protein</fullName>
    </submittedName>
</protein>
<evidence type="ECO:0000313" key="2">
    <source>
        <dbReference type="EMBL" id="NMH89679.1"/>
    </source>
</evidence>
<keyword evidence="1" id="KW-0472">Membrane</keyword>
<feature type="transmembrane region" description="Helical" evidence="1">
    <location>
        <begin position="61"/>
        <end position="78"/>
    </location>
</feature>
<sequence>MYSNKKMGRLAGLLFLILAVTGIFAEFFVRQKLYVPNDPIATTQNVVENQWLFRLGFVSDLVMSTMFFFYAYILFLLFKPVSKNISLFLLLCVIISVAMFCQNALNQFSALELMVNNSYSSAFAPEQLQVLSMFFQNIHTKGYFINQIFYGLYLFPLGYMIIKSGLAPKIIGVFLILGCIGDLIDFVVFFLYPNMQSVFLENITVPADIGEISLCLWFLIMGARNQKTV</sequence>
<feature type="transmembrane region" description="Helical" evidence="1">
    <location>
        <begin position="169"/>
        <end position="191"/>
    </location>
</feature>
<dbReference type="Proteomes" id="UP000746690">
    <property type="component" value="Unassembled WGS sequence"/>
</dbReference>
<organism evidence="2 3">
    <name type="scientific">Flavivirga algicola</name>
    <dbReference type="NCBI Taxonomy" id="2729136"/>
    <lineage>
        <taxon>Bacteria</taxon>
        <taxon>Pseudomonadati</taxon>
        <taxon>Bacteroidota</taxon>
        <taxon>Flavobacteriia</taxon>
        <taxon>Flavobacteriales</taxon>
        <taxon>Flavobacteriaceae</taxon>
        <taxon>Flavivirga</taxon>
    </lineage>
</organism>
<gene>
    <name evidence="2" type="ORF">HHX25_19385</name>
</gene>